<evidence type="ECO:0000256" key="12">
    <source>
        <dbReference type="PROSITE-ProRule" id="PRU10141"/>
    </source>
</evidence>
<keyword evidence="9 13" id="KW-1133">Transmembrane helix</keyword>
<dbReference type="InterPro" id="IPR008271">
    <property type="entry name" value="Ser/Thr_kinase_AS"/>
</dbReference>
<dbReference type="Gene3D" id="1.10.510.10">
    <property type="entry name" value="Transferase(Phosphotransferase) domain 1"/>
    <property type="match status" value="2"/>
</dbReference>
<dbReference type="Gene3D" id="3.30.200.20">
    <property type="entry name" value="Phosphorylase Kinase, domain 1"/>
    <property type="match status" value="1"/>
</dbReference>
<feature type="binding site" evidence="12">
    <location>
        <position position="364"/>
    </location>
    <ligand>
        <name>ATP</name>
        <dbReference type="ChEBI" id="CHEBI:30616"/>
    </ligand>
</feature>
<comment type="subcellular location">
    <subcellularLocation>
        <location evidence="1">Membrane</location>
        <topology evidence="1">Single-pass type I membrane protein</topology>
    </subcellularLocation>
</comment>
<dbReference type="InterPro" id="IPR011009">
    <property type="entry name" value="Kinase-like_dom_sf"/>
</dbReference>
<gene>
    <name evidence="16" type="ORF">RHSIM_Rhsim03G0205800</name>
</gene>
<dbReference type="InterPro" id="IPR025287">
    <property type="entry name" value="WAK_GUB"/>
</dbReference>
<evidence type="ECO:0000256" key="4">
    <source>
        <dbReference type="ARBA" id="ARBA00022692"/>
    </source>
</evidence>
<dbReference type="PROSITE" id="PS00108">
    <property type="entry name" value="PROTEIN_KINASE_ST"/>
    <property type="match status" value="2"/>
</dbReference>
<evidence type="ECO:0000259" key="15">
    <source>
        <dbReference type="PROSITE" id="PS50011"/>
    </source>
</evidence>
<dbReference type="GO" id="GO:0016020">
    <property type="term" value="C:membrane"/>
    <property type="evidence" value="ECO:0007669"/>
    <property type="project" value="UniProtKB-SubCell"/>
</dbReference>
<accession>A0A834LT96</accession>
<evidence type="ECO:0000313" key="16">
    <source>
        <dbReference type="EMBL" id="KAF7147930.1"/>
    </source>
</evidence>
<evidence type="ECO:0000256" key="10">
    <source>
        <dbReference type="ARBA" id="ARBA00023136"/>
    </source>
</evidence>
<dbReference type="FunFam" id="1.10.510.10:FF:000590">
    <property type="entry name" value="PR5-like receptor kinase"/>
    <property type="match status" value="1"/>
</dbReference>
<keyword evidence="11" id="KW-0325">Glycoprotein</keyword>
<keyword evidence="5 14" id="KW-0732">Signal</keyword>
<protein>
    <recommendedName>
        <fullName evidence="15">Protein kinase domain-containing protein</fullName>
    </recommendedName>
</protein>
<organism evidence="16 17">
    <name type="scientific">Rhododendron simsii</name>
    <name type="common">Sims's rhododendron</name>
    <dbReference type="NCBI Taxonomy" id="118357"/>
    <lineage>
        <taxon>Eukaryota</taxon>
        <taxon>Viridiplantae</taxon>
        <taxon>Streptophyta</taxon>
        <taxon>Embryophyta</taxon>
        <taxon>Tracheophyta</taxon>
        <taxon>Spermatophyta</taxon>
        <taxon>Magnoliopsida</taxon>
        <taxon>eudicotyledons</taxon>
        <taxon>Gunneridae</taxon>
        <taxon>Pentapetalae</taxon>
        <taxon>asterids</taxon>
        <taxon>Ericales</taxon>
        <taxon>Ericaceae</taxon>
        <taxon>Ericoideae</taxon>
        <taxon>Rhodoreae</taxon>
        <taxon>Rhododendron</taxon>
    </lineage>
</organism>
<dbReference type="InterPro" id="IPR017441">
    <property type="entry name" value="Protein_kinase_ATP_BS"/>
</dbReference>
<dbReference type="EMBL" id="WJXA01000003">
    <property type="protein sequence ID" value="KAF7147930.1"/>
    <property type="molecule type" value="Genomic_DNA"/>
</dbReference>
<dbReference type="GO" id="GO:0004674">
    <property type="term" value="F:protein serine/threonine kinase activity"/>
    <property type="evidence" value="ECO:0007669"/>
    <property type="project" value="UniProtKB-KW"/>
</dbReference>
<dbReference type="PANTHER" id="PTHR27009">
    <property type="entry name" value="RUST RESISTANCE KINASE LR10-RELATED"/>
    <property type="match status" value="1"/>
</dbReference>
<feature type="domain" description="Protein kinase" evidence="15">
    <location>
        <begin position="726"/>
        <end position="1017"/>
    </location>
</feature>
<comment type="caution">
    <text evidence="16">The sequence shown here is derived from an EMBL/GenBank/DDBJ whole genome shotgun (WGS) entry which is preliminary data.</text>
</comment>
<dbReference type="GO" id="GO:0030247">
    <property type="term" value="F:polysaccharide binding"/>
    <property type="evidence" value="ECO:0007669"/>
    <property type="project" value="InterPro"/>
</dbReference>
<dbReference type="PROSITE" id="PS00107">
    <property type="entry name" value="PROTEIN_KINASE_ATP"/>
    <property type="match status" value="1"/>
</dbReference>
<evidence type="ECO:0000256" key="13">
    <source>
        <dbReference type="SAM" id="Phobius"/>
    </source>
</evidence>
<keyword evidence="2" id="KW-0723">Serine/threonine-protein kinase</keyword>
<feature type="domain" description="Protein kinase" evidence="15">
    <location>
        <begin position="336"/>
        <end position="620"/>
    </location>
</feature>
<feature type="transmembrane region" description="Helical" evidence="13">
    <location>
        <begin position="268"/>
        <end position="298"/>
    </location>
</feature>
<evidence type="ECO:0000256" key="11">
    <source>
        <dbReference type="ARBA" id="ARBA00023180"/>
    </source>
</evidence>
<keyword evidence="7" id="KW-0418">Kinase</keyword>
<dbReference type="AlphaFoldDB" id="A0A834LT96"/>
<name>A0A834LT96_RHOSS</name>
<keyword evidence="3" id="KW-0808">Transferase</keyword>
<evidence type="ECO:0000256" key="7">
    <source>
        <dbReference type="ARBA" id="ARBA00022777"/>
    </source>
</evidence>
<dbReference type="InterPro" id="IPR045874">
    <property type="entry name" value="LRK10/LRL21-25-like"/>
</dbReference>
<sequence>MLIKNFTQAGRKRLLLLLLLLLLVLFPVTCHGNENQQFINSCGDIHNISFPFQLQGDPSITCNDDDYTLLCDENNRTVLNLPSGNYYVQSINYTGYSIHLVDVGLIQTNDTCSPFPLSSSTFLYFTQGDGPYYAQARSSVAFLSCENPVQSPIYINTASYNCNSTTGDDPGKVYYSYAMAGNVSVWDVGDSCVLEAFYLSSSQLIGEGGSNLSWLDFNKELGYGFQASWEMDEYLCSSMCRKRASCFGDSLNVTAVCGPCNYEFSSGYFVLALFSYAGIVFFAARFLCVPCVFGFVIYKFRRRHLSMFDSIEDFLRSQNNLVPIRYSYPDIRKMTNGFRDKLGEGGYGSVYKGKLRSGPLVAVKMLSKPKANGQEFINEVATIGRIHHVNVVQLIGYCAERSKRALLYDFMPNGSLEKYIFSLEGKFSLSCKQMYEISLGVARGIGYLHQGCDMQILHFDIKPHNILLDENFTPKVSDFGLAKFYPTDDGIVTVTAARGTLGYMAPELFYKNIGGVSHKADIYSYGMLLMEMAGKRRNWNSSAHSSQIFFPSWVYEQFAEGKNIQIEETTEEESEMVRKMMLVALWCIQMRPSDRPSMHKVVEMLEGNIELLHTPPKPFLYSQAMQAENNEINERPNILQLGIMVHPDDSDLMVLKDKSLHKFDGMVSSEVVLPKGFQNKNSRNSTIITEFTTGDNPGKVYYSYAVAGNVSVWDVADSCVLEASYLSLSQLIGEGGSNLSWKRASCFRDSVNVTAVCSHCWPYYGGIFFLFELYVVQLVVFIIGVFFAARLLCVPCVFGFLIYKFSRRHLSTFDSIEGCLQSQNHLAPIRIHHVNVVQIIRYCAERSNHALVHDFMPNWSLENYIFSQEGKLFLSCKQMFNISLGVPHSLGYLHQDCDMQILHFDVKLLNILLDDTSTPKVFDFGLAKLYPTDDSIVTVTVARGTLGYMAPELFYKSIGGVSYKFDIYSFRMLLMEMAGKRRNWSTLADTSQNFFPSWVFDQFVEGKDLEMGDHRGE</sequence>
<dbReference type="GO" id="GO:0005524">
    <property type="term" value="F:ATP binding"/>
    <property type="evidence" value="ECO:0007669"/>
    <property type="project" value="UniProtKB-UniRule"/>
</dbReference>
<dbReference type="InterPro" id="IPR000719">
    <property type="entry name" value="Prot_kinase_dom"/>
</dbReference>
<dbReference type="SUPFAM" id="SSF56112">
    <property type="entry name" value="Protein kinase-like (PK-like)"/>
    <property type="match status" value="2"/>
</dbReference>
<dbReference type="Proteomes" id="UP000626092">
    <property type="component" value="Unassembled WGS sequence"/>
</dbReference>
<feature type="transmembrane region" description="Helical" evidence="13">
    <location>
        <begin position="777"/>
        <end position="803"/>
    </location>
</feature>
<keyword evidence="8 12" id="KW-0067">ATP-binding</keyword>
<evidence type="ECO:0000313" key="17">
    <source>
        <dbReference type="Proteomes" id="UP000626092"/>
    </source>
</evidence>
<keyword evidence="17" id="KW-1185">Reference proteome</keyword>
<evidence type="ECO:0000256" key="9">
    <source>
        <dbReference type="ARBA" id="ARBA00022989"/>
    </source>
</evidence>
<evidence type="ECO:0000256" key="1">
    <source>
        <dbReference type="ARBA" id="ARBA00004479"/>
    </source>
</evidence>
<feature type="signal peptide" evidence="14">
    <location>
        <begin position="1"/>
        <end position="32"/>
    </location>
</feature>
<evidence type="ECO:0000256" key="14">
    <source>
        <dbReference type="SAM" id="SignalP"/>
    </source>
</evidence>
<dbReference type="Pfam" id="PF13947">
    <property type="entry name" value="GUB_WAK_bind"/>
    <property type="match status" value="1"/>
</dbReference>
<feature type="transmembrane region" description="Helical" evidence="13">
    <location>
        <begin position="751"/>
        <end position="771"/>
    </location>
</feature>
<keyword evidence="6 12" id="KW-0547">Nucleotide-binding</keyword>
<evidence type="ECO:0000256" key="3">
    <source>
        <dbReference type="ARBA" id="ARBA00022679"/>
    </source>
</evidence>
<dbReference type="SMART" id="SM00220">
    <property type="entry name" value="S_TKc"/>
    <property type="match status" value="1"/>
</dbReference>
<evidence type="ECO:0000256" key="2">
    <source>
        <dbReference type="ARBA" id="ARBA00022527"/>
    </source>
</evidence>
<keyword evidence="10 13" id="KW-0472">Membrane</keyword>
<dbReference type="Pfam" id="PF00069">
    <property type="entry name" value="Pkinase"/>
    <property type="match status" value="2"/>
</dbReference>
<evidence type="ECO:0000256" key="8">
    <source>
        <dbReference type="ARBA" id="ARBA00022840"/>
    </source>
</evidence>
<reference evidence="16" key="1">
    <citation type="submission" date="2019-11" db="EMBL/GenBank/DDBJ databases">
        <authorList>
            <person name="Liu Y."/>
            <person name="Hou J."/>
            <person name="Li T.-Q."/>
            <person name="Guan C.-H."/>
            <person name="Wu X."/>
            <person name="Wu H.-Z."/>
            <person name="Ling F."/>
            <person name="Zhang R."/>
            <person name="Shi X.-G."/>
            <person name="Ren J.-P."/>
            <person name="Chen E.-F."/>
            <person name="Sun J.-M."/>
        </authorList>
    </citation>
    <scope>NUCLEOTIDE SEQUENCE</scope>
    <source>
        <strain evidence="16">Adult_tree_wgs_1</strain>
        <tissue evidence="16">Leaves</tissue>
    </source>
</reference>
<evidence type="ECO:0000256" key="6">
    <source>
        <dbReference type="ARBA" id="ARBA00022741"/>
    </source>
</evidence>
<keyword evidence="4 13" id="KW-0812">Transmembrane</keyword>
<dbReference type="PROSITE" id="PS50011">
    <property type="entry name" value="PROTEIN_KINASE_DOM"/>
    <property type="match status" value="2"/>
</dbReference>
<dbReference type="OrthoDB" id="544400at2759"/>
<dbReference type="FunFam" id="3.30.200.20:FF:000178">
    <property type="entry name" value="serine/threonine-protein kinase PBS1-like"/>
    <property type="match status" value="1"/>
</dbReference>
<proteinExistence type="predicted"/>
<evidence type="ECO:0000256" key="5">
    <source>
        <dbReference type="ARBA" id="ARBA00022729"/>
    </source>
</evidence>
<feature type="chain" id="PRO_5032683496" description="Protein kinase domain-containing protein" evidence="14">
    <location>
        <begin position="33"/>
        <end position="1017"/>
    </location>
</feature>